<keyword evidence="2" id="KW-0548">Nucleotidyltransferase</keyword>
<dbReference type="InterPro" id="IPR043502">
    <property type="entry name" value="DNA/RNA_pol_sf"/>
</dbReference>
<proteinExistence type="predicted"/>
<dbReference type="PANTHER" id="PTHR47027:SF20">
    <property type="entry name" value="REVERSE TRANSCRIPTASE-LIKE PROTEIN WITH RNA-DIRECTED DNA POLYMERASE DOMAIN"/>
    <property type="match status" value="1"/>
</dbReference>
<dbReference type="Pfam" id="PF00078">
    <property type="entry name" value="RVT_1"/>
    <property type="match status" value="1"/>
</dbReference>
<dbReference type="Gene3D" id="3.30.70.270">
    <property type="match status" value="1"/>
</dbReference>
<keyword evidence="2" id="KW-0695">RNA-directed DNA polymerase</keyword>
<comment type="caution">
    <text evidence="2">The sequence shown here is derived from an EMBL/GenBank/DDBJ whole genome shotgun (WGS) entry which is preliminary data.</text>
</comment>
<dbReference type="InterPro" id="IPR000477">
    <property type="entry name" value="RT_dom"/>
</dbReference>
<dbReference type="InterPro" id="IPR043128">
    <property type="entry name" value="Rev_trsase/Diguanyl_cyclase"/>
</dbReference>
<reference evidence="2 3" key="1">
    <citation type="journal article" date="2024" name="BMC Genomics">
        <title>De novo assembly and annotation of Popillia japonica's genome with initial clues to its potential as an invasive pest.</title>
        <authorList>
            <person name="Cucini C."/>
            <person name="Boschi S."/>
            <person name="Funari R."/>
            <person name="Cardaioli E."/>
            <person name="Iannotti N."/>
            <person name="Marturano G."/>
            <person name="Paoli F."/>
            <person name="Bruttini M."/>
            <person name="Carapelli A."/>
            <person name="Frati F."/>
            <person name="Nardi F."/>
        </authorList>
    </citation>
    <scope>NUCLEOTIDE SEQUENCE [LARGE SCALE GENOMIC DNA]</scope>
    <source>
        <strain evidence="2">DMR45628</strain>
    </source>
</reference>
<dbReference type="SUPFAM" id="SSF56672">
    <property type="entry name" value="DNA/RNA polymerases"/>
    <property type="match status" value="1"/>
</dbReference>
<dbReference type="AlphaFoldDB" id="A0AAW1LEX8"/>
<dbReference type="PANTHER" id="PTHR47027">
    <property type="entry name" value="REVERSE TRANSCRIPTASE DOMAIN-CONTAINING PROTEIN"/>
    <property type="match status" value="1"/>
</dbReference>
<feature type="domain" description="Reverse transcriptase" evidence="1">
    <location>
        <begin position="1"/>
        <end position="146"/>
    </location>
</feature>
<gene>
    <name evidence="2" type="ORF">QE152_g13481</name>
</gene>
<name>A0AAW1LEX8_POPJA</name>
<dbReference type="PROSITE" id="PS50878">
    <property type="entry name" value="RT_POL"/>
    <property type="match status" value="1"/>
</dbReference>
<keyword evidence="2" id="KW-0808">Transferase</keyword>
<evidence type="ECO:0000313" key="2">
    <source>
        <dbReference type="EMBL" id="KAK9731688.1"/>
    </source>
</evidence>
<organism evidence="2 3">
    <name type="scientific">Popillia japonica</name>
    <name type="common">Japanese beetle</name>
    <dbReference type="NCBI Taxonomy" id="7064"/>
    <lineage>
        <taxon>Eukaryota</taxon>
        <taxon>Metazoa</taxon>
        <taxon>Ecdysozoa</taxon>
        <taxon>Arthropoda</taxon>
        <taxon>Hexapoda</taxon>
        <taxon>Insecta</taxon>
        <taxon>Pterygota</taxon>
        <taxon>Neoptera</taxon>
        <taxon>Endopterygota</taxon>
        <taxon>Coleoptera</taxon>
        <taxon>Polyphaga</taxon>
        <taxon>Scarabaeiformia</taxon>
        <taxon>Scarabaeidae</taxon>
        <taxon>Rutelinae</taxon>
        <taxon>Popillia</taxon>
    </lineage>
</organism>
<accession>A0AAW1LEX8</accession>
<protein>
    <submittedName>
        <fullName evidence="2">Reverse transcriptase (RNA-dependent DNA polymerase)</fullName>
    </submittedName>
</protein>
<sequence>MMDLGIPTKIIRLVRMTMENTRSRVAVEGKLSGAFEVHRGLRQGTIYQHKHQVIAYADDIALLTRSETELITIYQHKHQVIAYADDIALLTRSETELIRITTRVASIAKEYGLYINEDKTKYMCMDGKKSREKTGKPETVINGEKL</sequence>
<dbReference type="GO" id="GO:0003964">
    <property type="term" value="F:RNA-directed DNA polymerase activity"/>
    <property type="evidence" value="ECO:0007669"/>
    <property type="project" value="UniProtKB-KW"/>
</dbReference>
<dbReference type="Proteomes" id="UP001458880">
    <property type="component" value="Unassembled WGS sequence"/>
</dbReference>
<evidence type="ECO:0000313" key="3">
    <source>
        <dbReference type="Proteomes" id="UP001458880"/>
    </source>
</evidence>
<dbReference type="EMBL" id="JASPKY010000129">
    <property type="protein sequence ID" value="KAK9731688.1"/>
    <property type="molecule type" value="Genomic_DNA"/>
</dbReference>
<keyword evidence="3" id="KW-1185">Reference proteome</keyword>
<evidence type="ECO:0000259" key="1">
    <source>
        <dbReference type="PROSITE" id="PS50878"/>
    </source>
</evidence>